<dbReference type="GO" id="GO:0005886">
    <property type="term" value="C:plasma membrane"/>
    <property type="evidence" value="ECO:0007669"/>
    <property type="project" value="UniProtKB-SubCell"/>
</dbReference>
<evidence type="ECO:0000259" key="9">
    <source>
        <dbReference type="Pfam" id="PF05957"/>
    </source>
</evidence>
<evidence type="ECO:0000256" key="4">
    <source>
        <dbReference type="ARBA" id="ARBA00022519"/>
    </source>
</evidence>
<dbReference type="GO" id="GO:0043022">
    <property type="term" value="F:ribosome binding"/>
    <property type="evidence" value="ECO:0007669"/>
    <property type="project" value="InterPro"/>
</dbReference>
<gene>
    <name evidence="11" type="ORF">BN948_00465</name>
</gene>
<accession>A0A1L1PL53</accession>
<keyword evidence="3" id="KW-1003">Cell membrane</keyword>
<evidence type="ECO:0000313" key="12">
    <source>
        <dbReference type="Proteomes" id="UP000028878"/>
    </source>
</evidence>
<evidence type="ECO:0000256" key="2">
    <source>
        <dbReference type="ARBA" id="ARBA00010423"/>
    </source>
</evidence>
<feature type="domain" description="DUF883" evidence="10">
    <location>
        <begin position="75"/>
        <end position="104"/>
    </location>
</feature>
<feature type="coiled-coil region" evidence="8">
    <location>
        <begin position="14"/>
        <end position="63"/>
    </location>
</feature>
<proteinExistence type="inferred from homology"/>
<reference evidence="12" key="2">
    <citation type="submission" date="2014-11" db="EMBL/GenBank/DDBJ databases">
        <title>Draft genome sequence of Hydrogenophaga intermedia S1.</title>
        <authorList>
            <person name="Gan H.M."/>
            <person name="Chew T.H."/>
            <person name="Stolz A."/>
        </authorList>
    </citation>
    <scope>NUCLEOTIDE SEQUENCE [LARGE SCALE GENOMIC DNA]</scope>
    <source>
        <strain evidence="12">S1</strain>
    </source>
</reference>
<dbReference type="PANTHER" id="PTHR35893">
    <property type="entry name" value="INNER MEMBRANE PROTEIN-RELATED"/>
    <property type="match status" value="1"/>
</dbReference>
<keyword evidence="6" id="KW-1133">Transmembrane helix</keyword>
<sequence>MADATTETSKKKLVRDLQRVITDAEELLHATANETEGKVIEMRERIRENLIAARHKLGDIEENVAARTKEAARATDEYVHEHPWQAIGTAAGVGLLIGMLIARR</sequence>
<keyword evidence="12" id="KW-1185">Reference proteome</keyword>
<dbReference type="AlphaFoldDB" id="A0A1L1PL53"/>
<dbReference type="InterPro" id="IPR010279">
    <property type="entry name" value="YqjD/ElaB"/>
</dbReference>
<reference evidence="12" key="1">
    <citation type="submission" date="2014-02" db="EMBL/GenBank/DDBJ databases">
        <authorList>
            <person name="Gan H."/>
        </authorList>
    </citation>
    <scope>NUCLEOTIDE SEQUENCE [LARGE SCALE GENOMIC DNA]</scope>
    <source>
        <strain evidence="12">S1</strain>
    </source>
</reference>
<evidence type="ECO:0000256" key="6">
    <source>
        <dbReference type="ARBA" id="ARBA00022989"/>
    </source>
</evidence>
<evidence type="ECO:0000313" key="11">
    <source>
        <dbReference type="EMBL" id="CDN86065.1"/>
    </source>
</evidence>
<evidence type="ECO:0000256" key="7">
    <source>
        <dbReference type="ARBA" id="ARBA00023136"/>
    </source>
</evidence>
<feature type="domain" description="DUF883" evidence="9">
    <location>
        <begin position="15"/>
        <end position="61"/>
    </location>
</feature>
<dbReference type="InterPro" id="IPR043605">
    <property type="entry name" value="DUF883_C"/>
</dbReference>
<dbReference type="RefSeq" id="WP_009516536.1">
    <property type="nucleotide sequence ID" value="NZ_CCAE010000002.1"/>
</dbReference>
<keyword evidence="5" id="KW-0812">Transmembrane</keyword>
<dbReference type="EMBL" id="CCAE010000002">
    <property type="protein sequence ID" value="CDN86065.1"/>
    <property type="molecule type" value="Genomic_DNA"/>
</dbReference>
<dbReference type="Pfam" id="PF05957">
    <property type="entry name" value="DUF883"/>
    <property type="match status" value="1"/>
</dbReference>
<dbReference type="InterPro" id="IPR043604">
    <property type="entry name" value="DUF883_N"/>
</dbReference>
<dbReference type="PANTHER" id="PTHR35893:SF3">
    <property type="entry name" value="INNER MEMBRANE PROTEIN"/>
    <property type="match status" value="1"/>
</dbReference>
<keyword evidence="7" id="KW-0472">Membrane</keyword>
<organism evidence="11 12">
    <name type="scientific">Hydrogenophaga intermedia</name>
    <dbReference type="NCBI Taxonomy" id="65786"/>
    <lineage>
        <taxon>Bacteria</taxon>
        <taxon>Pseudomonadati</taxon>
        <taxon>Pseudomonadota</taxon>
        <taxon>Betaproteobacteria</taxon>
        <taxon>Burkholderiales</taxon>
        <taxon>Comamonadaceae</taxon>
        <taxon>Hydrogenophaga</taxon>
    </lineage>
</organism>
<comment type="subcellular location">
    <subcellularLocation>
        <location evidence="1">Cell inner membrane</location>
        <topology evidence="1">Single-pass membrane protein</topology>
    </subcellularLocation>
</comment>
<comment type="similarity">
    <text evidence="2">Belongs to the ElaB/YgaM/YqjD family.</text>
</comment>
<name>A0A1L1PL53_HYDIT</name>
<evidence type="ECO:0000256" key="5">
    <source>
        <dbReference type="ARBA" id="ARBA00022692"/>
    </source>
</evidence>
<evidence type="ECO:0000256" key="1">
    <source>
        <dbReference type="ARBA" id="ARBA00004377"/>
    </source>
</evidence>
<evidence type="ECO:0000256" key="3">
    <source>
        <dbReference type="ARBA" id="ARBA00022475"/>
    </source>
</evidence>
<keyword evidence="4" id="KW-0997">Cell inner membrane</keyword>
<keyword evidence="8" id="KW-0175">Coiled coil</keyword>
<evidence type="ECO:0000259" key="10">
    <source>
        <dbReference type="Pfam" id="PF19029"/>
    </source>
</evidence>
<protein>
    <submittedName>
        <fullName evidence="11">Putative methyl-accepting chemotaxis protein</fullName>
    </submittedName>
</protein>
<dbReference type="Proteomes" id="UP000028878">
    <property type="component" value="Unassembled WGS sequence"/>
</dbReference>
<dbReference type="Pfam" id="PF19029">
    <property type="entry name" value="DUF883_C"/>
    <property type="match status" value="1"/>
</dbReference>
<evidence type="ECO:0000256" key="8">
    <source>
        <dbReference type="SAM" id="Coils"/>
    </source>
</evidence>